<evidence type="ECO:0000313" key="2">
    <source>
        <dbReference type="EMBL" id="JAB71309.1"/>
    </source>
</evidence>
<dbReference type="AlphaFoldDB" id="V5H2X8"/>
<protein>
    <submittedName>
        <fullName evidence="2">Putative secreted protein</fullName>
    </submittedName>
</protein>
<sequence length="70" mass="7547">MQLVVFSMVLILPALLKEGLLSGIEFQGNCMDIIEEYGNLSCRLQGSGDLENVDPHSCTLECSGNGRTEG</sequence>
<dbReference type="EMBL" id="GANP01013159">
    <property type="protein sequence ID" value="JAB71309.1"/>
    <property type="molecule type" value="mRNA"/>
</dbReference>
<accession>V5H2X8</accession>
<organism evidence="2">
    <name type="scientific">Ixodes ricinus</name>
    <name type="common">Common tick</name>
    <name type="synonym">Acarus ricinus</name>
    <dbReference type="NCBI Taxonomy" id="34613"/>
    <lineage>
        <taxon>Eukaryota</taxon>
        <taxon>Metazoa</taxon>
        <taxon>Ecdysozoa</taxon>
        <taxon>Arthropoda</taxon>
        <taxon>Chelicerata</taxon>
        <taxon>Arachnida</taxon>
        <taxon>Acari</taxon>
        <taxon>Parasitiformes</taxon>
        <taxon>Ixodida</taxon>
        <taxon>Ixodoidea</taxon>
        <taxon>Ixodidae</taxon>
        <taxon>Ixodinae</taxon>
        <taxon>Ixodes</taxon>
    </lineage>
</organism>
<reference evidence="2" key="1">
    <citation type="journal article" date="2015" name="Sci. Rep.">
        <title>Tissue- and time-dependent transcription in Ixodes ricinus salivary glands and midguts when blood feeding on the vertebrate host.</title>
        <authorList>
            <person name="Kotsyfakis M."/>
            <person name="Schwarz A."/>
            <person name="Erhart J."/>
            <person name="Ribeiro J.M."/>
        </authorList>
    </citation>
    <scope>NUCLEOTIDE SEQUENCE</scope>
    <source>
        <tissue evidence="2">Salivary gland and midgut</tissue>
    </source>
</reference>
<feature type="signal peptide" evidence="1">
    <location>
        <begin position="1"/>
        <end position="23"/>
    </location>
</feature>
<feature type="chain" id="PRO_5004734579" evidence="1">
    <location>
        <begin position="24"/>
        <end position="70"/>
    </location>
</feature>
<keyword evidence="1" id="KW-0732">Signal</keyword>
<proteinExistence type="evidence at transcript level"/>
<name>V5H2X8_IXORI</name>
<evidence type="ECO:0000256" key="1">
    <source>
        <dbReference type="SAM" id="SignalP"/>
    </source>
</evidence>